<proteinExistence type="predicted"/>
<reference evidence="1" key="1">
    <citation type="journal article" date="2013" name="Genetics">
        <title>The draft genome and transcriptome of Panagrellus redivivus are shaped by the harsh demands of a free-living lifestyle.</title>
        <authorList>
            <person name="Srinivasan J."/>
            <person name="Dillman A.R."/>
            <person name="Macchietto M.G."/>
            <person name="Heikkinen L."/>
            <person name="Lakso M."/>
            <person name="Fracchia K.M."/>
            <person name="Antoshechkin I."/>
            <person name="Mortazavi A."/>
            <person name="Wong G."/>
            <person name="Sternberg P.W."/>
        </authorList>
    </citation>
    <scope>NUCLEOTIDE SEQUENCE [LARGE SCALE GENOMIC DNA]</scope>
    <source>
        <strain evidence="1">MT8872</strain>
    </source>
</reference>
<keyword evidence="1" id="KW-1185">Reference proteome</keyword>
<dbReference type="Proteomes" id="UP000492821">
    <property type="component" value="Unassembled WGS sequence"/>
</dbReference>
<evidence type="ECO:0000313" key="1">
    <source>
        <dbReference type="Proteomes" id="UP000492821"/>
    </source>
</evidence>
<protein>
    <submittedName>
        <fullName evidence="2">FBA_2 domain-containing protein</fullName>
    </submittedName>
</protein>
<name>A0A7E4W2X9_PANRE</name>
<reference evidence="2" key="2">
    <citation type="submission" date="2020-10" db="UniProtKB">
        <authorList>
            <consortium name="WormBaseParasite"/>
        </authorList>
    </citation>
    <scope>IDENTIFICATION</scope>
</reference>
<evidence type="ECO:0000313" key="2">
    <source>
        <dbReference type="WBParaSite" id="Pan_g6508.t1"/>
    </source>
</evidence>
<organism evidence="1 2">
    <name type="scientific">Panagrellus redivivus</name>
    <name type="common">Microworm</name>
    <dbReference type="NCBI Taxonomy" id="6233"/>
    <lineage>
        <taxon>Eukaryota</taxon>
        <taxon>Metazoa</taxon>
        <taxon>Ecdysozoa</taxon>
        <taxon>Nematoda</taxon>
        <taxon>Chromadorea</taxon>
        <taxon>Rhabditida</taxon>
        <taxon>Tylenchina</taxon>
        <taxon>Panagrolaimomorpha</taxon>
        <taxon>Panagrolaimoidea</taxon>
        <taxon>Panagrolaimidae</taxon>
        <taxon>Panagrellus</taxon>
    </lineage>
</organism>
<dbReference type="WBParaSite" id="Pan_g6508.t1">
    <property type="protein sequence ID" value="Pan_g6508.t1"/>
    <property type="gene ID" value="Pan_g6508"/>
</dbReference>
<accession>A0A7E4W2X9</accession>
<sequence>MPYPIAKLAYGLRCRLSELTTPAERWHLQIAAGNPAICPPKVQLHQTIEDYFDEPSISWFEDGFISPFIESCHPNAVFFGPPKLHVFKKIHALMPQNTCGSNITEVIIEPPHTMLFKNVDFKDLFATLPQLQSVILYCTQDVWMNDILKHQKRGLINFVMHVANDEYAKLYNWNFDNFRAFLLAQHDNFRFELNIYFYITKNTYDFVNDVFIPKSGLLLWKGDDKPPFRHVFIKVFGRYAYVKTHYFYLPPIIDLT</sequence>
<dbReference type="AlphaFoldDB" id="A0A7E4W2X9"/>